<gene>
    <name evidence="12" type="ORF">DIURU_005239</name>
</gene>
<keyword evidence="9" id="KW-0408">Iron</keyword>
<keyword evidence="10" id="KW-0411">Iron-sulfur</keyword>
<dbReference type="VEuPathDB" id="FungiDB:DIURU_005239"/>
<keyword evidence="6" id="KW-0479">Metal-binding</keyword>
<evidence type="ECO:0000256" key="4">
    <source>
        <dbReference type="ARBA" id="ARBA00011245"/>
    </source>
</evidence>
<evidence type="ECO:0000256" key="7">
    <source>
        <dbReference type="ARBA" id="ARBA00022722"/>
    </source>
</evidence>
<name>A0A642UDQ9_DIURU</name>
<dbReference type="GeneID" id="54783890"/>
<protein>
    <recommendedName>
        <fullName evidence="5">Exonuclease V, mitochondrial</fullName>
    </recommendedName>
    <alternativeName>
        <fullName evidence="11">Defects in morphology protein 1</fullName>
    </alternativeName>
</protein>
<dbReference type="GO" id="GO:0036297">
    <property type="term" value="P:interstrand cross-link repair"/>
    <property type="evidence" value="ECO:0007669"/>
    <property type="project" value="TreeGrafter"/>
</dbReference>
<reference evidence="12 13" key="1">
    <citation type="submission" date="2019-07" db="EMBL/GenBank/DDBJ databases">
        <title>Genome assembly of two rare yeast pathogens: Diutina rugosa and Trichomonascus ciferrii.</title>
        <authorList>
            <person name="Mixao V."/>
            <person name="Saus E."/>
            <person name="Hansen A."/>
            <person name="Lass-Flor C."/>
            <person name="Gabaldon T."/>
        </authorList>
    </citation>
    <scope>NUCLEOTIDE SEQUENCE [LARGE SCALE GENOMIC DNA]</scope>
    <source>
        <strain evidence="12 13">CBS 613</strain>
    </source>
</reference>
<evidence type="ECO:0000256" key="2">
    <source>
        <dbReference type="ARBA" id="ARBA00001966"/>
    </source>
</evidence>
<evidence type="ECO:0000256" key="11">
    <source>
        <dbReference type="ARBA" id="ARBA00030412"/>
    </source>
</evidence>
<evidence type="ECO:0000256" key="6">
    <source>
        <dbReference type="ARBA" id="ARBA00022485"/>
    </source>
</evidence>
<dbReference type="RefSeq" id="XP_034009863.1">
    <property type="nucleotide sequence ID" value="XM_034158199.1"/>
</dbReference>
<comment type="caution">
    <text evidence="12">The sequence shown here is derived from an EMBL/GenBank/DDBJ whole genome shotgun (WGS) entry which is preliminary data.</text>
</comment>
<keyword evidence="8" id="KW-0378">Hydrolase</keyword>
<proteinExistence type="inferred from homology"/>
<dbReference type="Pfam" id="PF09810">
    <property type="entry name" value="Exo5"/>
    <property type="match status" value="1"/>
</dbReference>
<dbReference type="GO" id="GO:0051539">
    <property type="term" value="F:4 iron, 4 sulfur cluster binding"/>
    <property type="evidence" value="ECO:0007669"/>
    <property type="project" value="UniProtKB-KW"/>
</dbReference>
<comment type="similarity">
    <text evidence="3">Belongs to the EXO5 family.</text>
</comment>
<keyword evidence="7" id="KW-0540">Nuclease</keyword>
<keyword evidence="8" id="KW-0269">Exonuclease</keyword>
<evidence type="ECO:0000256" key="8">
    <source>
        <dbReference type="ARBA" id="ARBA00022839"/>
    </source>
</evidence>
<keyword evidence="6" id="KW-0004">4Fe-4S</keyword>
<evidence type="ECO:0000256" key="5">
    <source>
        <dbReference type="ARBA" id="ARBA00013561"/>
    </source>
</evidence>
<dbReference type="OrthoDB" id="354769at2759"/>
<dbReference type="OMA" id="LQVMYYR"/>
<evidence type="ECO:0000256" key="1">
    <source>
        <dbReference type="ARBA" id="ARBA00001946"/>
    </source>
</evidence>
<sequence length="512" mass="57504">MRSVFHKLIVPRDPLPLNASCQALFDKWKLPPNALLPGQTPSDPPPFEYFSTRNVNEDYIKSPRLAVTKLLTKRWCEAREYYTIYLGSPVVRNAAMTKGTVHHTRLEDSTHKRVDTSKLRAYLRQLAELVPEGNLALVNGAETSYGARWANQIIARLFSLFTTSTAREIMIHGWIDLDNGKLCGPDVANAVPVNGVIDLVKLVNQENSRDWSMVEDVINQLDGNNRSIDGLLSQFEIAAKGHGDTKIVVTDVKTRPFSKAPEQPSVVEAAELQTLYYHRMLDTLSRDPQQTYRSLLANAESFGLDVDAPLSYVGLIEMLAKPEGDLLAHDLKSIANGESFGFSDYDNHEFKTDVVYDPSTLVTTPEQLAQICEIHAIEPLLTPLLKPWKRAPTLRFLAARAAQMYHLCYKRMADTTTVEYHNSHTGHRFETQVISVSRNRLDEATAHASEFWRGARPPEYADTVAMCKNCTFAAKCRRPNGATAEDEARLEVGRQLYNYLEDVAAHQKDSST</sequence>
<evidence type="ECO:0000313" key="13">
    <source>
        <dbReference type="Proteomes" id="UP000449547"/>
    </source>
</evidence>
<dbReference type="GO" id="GO:0005634">
    <property type="term" value="C:nucleus"/>
    <property type="evidence" value="ECO:0007669"/>
    <property type="project" value="TreeGrafter"/>
</dbReference>
<evidence type="ECO:0000256" key="3">
    <source>
        <dbReference type="ARBA" id="ARBA00009797"/>
    </source>
</evidence>
<comment type="cofactor">
    <cofactor evidence="2">
        <name>[4Fe-4S] cluster</name>
        <dbReference type="ChEBI" id="CHEBI:49883"/>
    </cofactor>
</comment>
<evidence type="ECO:0000313" key="12">
    <source>
        <dbReference type="EMBL" id="KAA8897262.1"/>
    </source>
</evidence>
<evidence type="ECO:0000256" key="10">
    <source>
        <dbReference type="ARBA" id="ARBA00023014"/>
    </source>
</evidence>
<dbReference type="GO" id="GO:0045145">
    <property type="term" value="F:single-stranded DNA 5'-3' DNA exonuclease activity"/>
    <property type="evidence" value="ECO:0007669"/>
    <property type="project" value="InterPro"/>
</dbReference>
<dbReference type="EMBL" id="SWFT01000158">
    <property type="protein sequence ID" value="KAA8897262.1"/>
    <property type="molecule type" value="Genomic_DNA"/>
</dbReference>
<keyword evidence="13" id="KW-1185">Reference proteome</keyword>
<dbReference type="Proteomes" id="UP000449547">
    <property type="component" value="Unassembled WGS sequence"/>
</dbReference>
<comment type="cofactor">
    <cofactor evidence="1">
        <name>Mg(2+)</name>
        <dbReference type="ChEBI" id="CHEBI:18420"/>
    </cofactor>
</comment>
<dbReference type="PANTHER" id="PTHR14464:SF4">
    <property type="entry name" value="EXONUCLEASE V"/>
    <property type="match status" value="1"/>
</dbReference>
<comment type="subunit">
    <text evidence="4">Monomer.</text>
</comment>
<accession>A0A642UDQ9</accession>
<evidence type="ECO:0000256" key="9">
    <source>
        <dbReference type="ARBA" id="ARBA00023004"/>
    </source>
</evidence>
<dbReference type="GO" id="GO:0005739">
    <property type="term" value="C:mitochondrion"/>
    <property type="evidence" value="ECO:0007669"/>
    <property type="project" value="TreeGrafter"/>
</dbReference>
<dbReference type="PANTHER" id="PTHR14464">
    <property type="entry name" value="EXONUCLEASE V"/>
    <property type="match status" value="1"/>
</dbReference>
<organism evidence="12 13">
    <name type="scientific">Diutina rugosa</name>
    <name type="common">Yeast</name>
    <name type="synonym">Candida rugosa</name>
    <dbReference type="NCBI Taxonomy" id="5481"/>
    <lineage>
        <taxon>Eukaryota</taxon>
        <taxon>Fungi</taxon>
        <taxon>Dikarya</taxon>
        <taxon>Ascomycota</taxon>
        <taxon>Saccharomycotina</taxon>
        <taxon>Pichiomycetes</taxon>
        <taxon>Debaryomycetaceae</taxon>
        <taxon>Diutina</taxon>
    </lineage>
</organism>
<dbReference type="InterPro" id="IPR019190">
    <property type="entry name" value="EXOV"/>
</dbReference>
<dbReference type="AlphaFoldDB" id="A0A642UDQ9"/>